<sequence>MKWYKADQEITTGFTQQTNINSDGCTYNGVSILSITPTSLDDGVMFNCAVEPNSTVIGDSSKQGRYTLDVRYPVPEVPTVTSSTGTWTVEQGATFTLNCQASGNPSPSFVWTSPDNTNSTGSQLVLTLSTTGNYLYTCFATNSLTTTPLSAGVTVTVQEKTTTTSTTISTTPVAVASSTTDTLTGGEVLHSTGVLTGAVVAAVVITFGVAVALFVLYHRSMVHRFRNDRQFGDTLEVDVMESNNEYVVLEENHI</sequence>
<dbReference type="Proteomes" id="UP000085678">
    <property type="component" value="Unplaced"/>
</dbReference>
<evidence type="ECO:0000259" key="3">
    <source>
        <dbReference type="PROSITE" id="PS50835"/>
    </source>
</evidence>
<feature type="domain" description="Ig-like" evidence="3">
    <location>
        <begin position="78"/>
        <end position="154"/>
    </location>
</feature>
<keyword evidence="1" id="KW-1133">Transmembrane helix</keyword>
<dbReference type="InterPro" id="IPR003599">
    <property type="entry name" value="Ig_sub"/>
</dbReference>
<dbReference type="SMART" id="SM00409">
    <property type="entry name" value="IG"/>
    <property type="match status" value="1"/>
</dbReference>
<evidence type="ECO:0000259" key="2">
    <source>
        <dbReference type="PROSITE" id="PS50093"/>
    </source>
</evidence>
<dbReference type="PANTHER" id="PTHR45889:SF8">
    <property type="entry name" value="IG-LIKE DOMAIN-CONTAINING PROTEIN"/>
    <property type="match status" value="1"/>
</dbReference>
<keyword evidence="1" id="KW-0472">Membrane</keyword>
<feature type="domain" description="Ig-like" evidence="3">
    <location>
        <begin position="1"/>
        <end position="58"/>
    </location>
</feature>
<dbReference type="InterPro" id="IPR003598">
    <property type="entry name" value="Ig_sub2"/>
</dbReference>
<dbReference type="InterPro" id="IPR007110">
    <property type="entry name" value="Ig-like_dom"/>
</dbReference>
<dbReference type="InterPro" id="IPR013783">
    <property type="entry name" value="Ig-like_fold"/>
</dbReference>
<keyword evidence="1" id="KW-0812">Transmembrane</keyword>
<feature type="transmembrane region" description="Helical" evidence="1">
    <location>
        <begin position="194"/>
        <end position="217"/>
    </location>
</feature>
<proteinExistence type="predicted"/>
<dbReference type="SMART" id="SM00408">
    <property type="entry name" value="IGc2"/>
    <property type="match status" value="1"/>
</dbReference>
<name>A0A1S3JYX8_LINAN</name>
<dbReference type="SUPFAM" id="SSF48726">
    <property type="entry name" value="Immunoglobulin"/>
    <property type="match status" value="2"/>
</dbReference>
<dbReference type="AlphaFoldDB" id="A0A1S3JYX8"/>
<evidence type="ECO:0000313" key="4">
    <source>
        <dbReference type="Proteomes" id="UP000085678"/>
    </source>
</evidence>
<evidence type="ECO:0000313" key="5">
    <source>
        <dbReference type="RefSeq" id="XP_013415507.1"/>
    </source>
</evidence>
<keyword evidence="4" id="KW-1185">Reference proteome</keyword>
<dbReference type="InParanoid" id="A0A1S3JYX8"/>
<dbReference type="Pfam" id="PF07654">
    <property type="entry name" value="C1-set"/>
    <property type="match status" value="1"/>
</dbReference>
<gene>
    <name evidence="5" type="primary">LOC106177312</name>
</gene>
<dbReference type="RefSeq" id="XP_013415507.1">
    <property type="nucleotide sequence ID" value="XM_013560053.1"/>
</dbReference>
<dbReference type="GeneID" id="106177312"/>
<protein>
    <submittedName>
        <fullName evidence="5">Cell adhesion molecule 1-like</fullName>
    </submittedName>
</protein>
<dbReference type="Pfam" id="PF13895">
    <property type="entry name" value="Ig_2"/>
    <property type="match status" value="1"/>
</dbReference>
<dbReference type="Gene3D" id="2.60.40.10">
    <property type="entry name" value="Immunoglobulins"/>
    <property type="match status" value="2"/>
</dbReference>
<dbReference type="OrthoDB" id="5843397at2759"/>
<organism evidence="4 5">
    <name type="scientific">Lingula anatina</name>
    <name type="common">Brachiopod</name>
    <name type="synonym">Lingula unguis</name>
    <dbReference type="NCBI Taxonomy" id="7574"/>
    <lineage>
        <taxon>Eukaryota</taxon>
        <taxon>Metazoa</taxon>
        <taxon>Spiralia</taxon>
        <taxon>Lophotrochozoa</taxon>
        <taxon>Brachiopoda</taxon>
        <taxon>Linguliformea</taxon>
        <taxon>Lingulata</taxon>
        <taxon>Lingulida</taxon>
        <taxon>Linguloidea</taxon>
        <taxon>Lingulidae</taxon>
        <taxon>Lingula</taxon>
    </lineage>
</organism>
<dbReference type="KEGG" id="lak:106177312"/>
<reference evidence="5" key="1">
    <citation type="submission" date="2025-08" db="UniProtKB">
        <authorList>
            <consortium name="RefSeq"/>
        </authorList>
    </citation>
    <scope>IDENTIFICATION</scope>
    <source>
        <tissue evidence="5">Gonads</tissue>
    </source>
</reference>
<evidence type="ECO:0000256" key="1">
    <source>
        <dbReference type="SAM" id="Phobius"/>
    </source>
</evidence>
<feature type="domain" description="PKD" evidence="2">
    <location>
        <begin position="78"/>
        <end position="162"/>
    </location>
</feature>
<dbReference type="PROSITE" id="PS50835">
    <property type="entry name" value="IG_LIKE"/>
    <property type="match status" value="2"/>
</dbReference>
<dbReference type="InterPro" id="IPR000601">
    <property type="entry name" value="PKD_dom"/>
</dbReference>
<accession>A0A1S3JYX8</accession>
<dbReference type="PANTHER" id="PTHR45889">
    <property type="entry name" value="IG-LIKE DOMAIN-CONTAINING PROTEIN"/>
    <property type="match status" value="1"/>
</dbReference>
<dbReference type="InterPro" id="IPR003597">
    <property type="entry name" value="Ig_C1-set"/>
</dbReference>
<dbReference type="InterPro" id="IPR036179">
    <property type="entry name" value="Ig-like_dom_sf"/>
</dbReference>
<dbReference type="PROSITE" id="PS50093">
    <property type="entry name" value="PKD"/>
    <property type="match status" value="1"/>
</dbReference>